<dbReference type="GO" id="GO:0005886">
    <property type="term" value="C:plasma membrane"/>
    <property type="evidence" value="ECO:0007669"/>
    <property type="project" value="UniProtKB-SubCell"/>
</dbReference>
<evidence type="ECO:0000256" key="7">
    <source>
        <dbReference type="ARBA" id="ARBA00023136"/>
    </source>
</evidence>
<keyword evidence="7 8" id="KW-0472">Membrane</keyword>
<feature type="transmembrane region" description="Helical" evidence="8">
    <location>
        <begin position="349"/>
        <end position="369"/>
    </location>
</feature>
<dbReference type="Pfam" id="PF02386">
    <property type="entry name" value="TrkH"/>
    <property type="match status" value="1"/>
</dbReference>
<organism evidence="9 10">
    <name type="scientific">Melghirimyces thermohalophilus</name>
    <dbReference type="NCBI Taxonomy" id="1236220"/>
    <lineage>
        <taxon>Bacteria</taxon>
        <taxon>Bacillati</taxon>
        <taxon>Bacillota</taxon>
        <taxon>Bacilli</taxon>
        <taxon>Bacillales</taxon>
        <taxon>Thermoactinomycetaceae</taxon>
        <taxon>Melghirimyces</taxon>
    </lineage>
</organism>
<evidence type="ECO:0000313" key="10">
    <source>
        <dbReference type="Proteomes" id="UP000199387"/>
    </source>
</evidence>
<dbReference type="STRING" id="1236220.SAMN04488112_11948"/>
<dbReference type="GO" id="GO:0030001">
    <property type="term" value="P:metal ion transport"/>
    <property type="evidence" value="ECO:0007669"/>
    <property type="project" value="UniProtKB-ARBA"/>
</dbReference>
<evidence type="ECO:0000256" key="3">
    <source>
        <dbReference type="ARBA" id="ARBA00022475"/>
    </source>
</evidence>
<keyword evidence="3" id="KW-1003">Cell membrane</keyword>
<evidence type="ECO:0000256" key="1">
    <source>
        <dbReference type="ARBA" id="ARBA00004651"/>
    </source>
</evidence>
<keyword evidence="4 8" id="KW-0812">Transmembrane</keyword>
<feature type="transmembrane region" description="Helical" evidence="8">
    <location>
        <begin position="69"/>
        <end position="95"/>
    </location>
</feature>
<keyword evidence="10" id="KW-1185">Reference proteome</keyword>
<dbReference type="AlphaFoldDB" id="A0A1G6Q460"/>
<dbReference type="InterPro" id="IPR003445">
    <property type="entry name" value="Cat_transpt"/>
</dbReference>
<dbReference type="PANTHER" id="PTHR32024">
    <property type="entry name" value="TRK SYSTEM POTASSIUM UPTAKE PROTEIN TRKG-RELATED"/>
    <property type="match status" value="1"/>
</dbReference>
<keyword evidence="2" id="KW-0813">Transport</keyword>
<protein>
    <submittedName>
        <fullName evidence="9">Potassium uptake protein, TrkH family</fullName>
    </submittedName>
</protein>
<feature type="transmembrane region" description="Helical" evidence="8">
    <location>
        <begin position="227"/>
        <end position="249"/>
    </location>
</feature>
<evidence type="ECO:0000256" key="2">
    <source>
        <dbReference type="ARBA" id="ARBA00022448"/>
    </source>
</evidence>
<reference evidence="9 10" key="1">
    <citation type="submission" date="2016-10" db="EMBL/GenBank/DDBJ databases">
        <authorList>
            <person name="de Groot N.N."/>
        </authorList>
    </citation>
    <scope>NUCLEOTIDE SEQUENCE [LARGE SCALE GENOMIC DNA]</scope>
    <source>
        <strain evidence="9 10">DSM 45514</strain>
    </source>
</reference>
<dbReference type="OrthoDB" id="9810952at2"/>
<evidence type="ECO:0000256" key="8">
    <source>
        <dbReference type="SAM" id="Phobius"/>
    </source>
</evidence>
<feature type="transmembrane region" description="Helical" evidence="8">
    <location>
        <begin position="408"/>
        <end position="426"/>
    </location>
</feature>
<evidence type="ECO:0000256" key="6">
    <source>
        <dbReference type="ARBA" id="ARBA00023065"/>
    </source>
</evidence>
<dbReference type="GO" id="GO:0008324">
    <property type="term" value="F:monoatomic cation transmembrane transporter activity"/>
    <property type="evidence" value="ECO:0007669"/>
    <property type="project" value="InterPro"/>
</dbReference>
<gene>
    <name evidence="9" type="ORF">SAMN04488112_11948</name>
</gene>
<name>A0A1G6Q460_9BACL</name>
<accession>A0A1G6Q460</accession>
<evidence type="ECO:0000256" key="5">
    <source>
        <dbReference type="ARBA" id="ARBA00022989"/>
    </source>
</evidence>
<feature type="transmembrane region" description="Helical" evidence="8">
    <location>
        <begin position="41"/>
        <end position="63"/>
    </location>
</feature>
<dbReference type="PANTHER" id="PTHR32024:SF4">
    <property type="entry name" value="KTR SYSTEM POTASSIUM UPTAKE PROTEIN D"/>
    <property type="match status" value="1"/>
</dbReference>
<evidence type="ECO:0000256" key="4">
    <source>
        <dbReference type="ARBA" id="ARBA00022692"/>
    </source>
</evidence>
<evidence type="ECO:0000313" key="9">
    <source>
        <dbReference type="EMBL" id="SDC86415.1"/>
    </source>
</evidence>
<dbReference type="RefSeq" id="WP_091572102.1">
    <property type="nucleotide sequence ID" value="NZ_FMZA01000019.1"/>
</dbReference>
<feature type="transmembrane region" description="Helical" evidence="8">
    <location>
        <begin position="127"/>
        <end position="150"/>
    </location>
</feature>
<dbReference type="Proteomes" id="UP000199387">
    <property type="component" value="Unassembled WGS sequence"/>
</dbReference>
<feature type="transmembrane region" description="Helical" evidence="8">
    <location>
        <begin position="12"/>
        <end position="29"/>
    </location>
</feature>
<feature type="transmembrane region" description="Helical" evidence="8">
    <location>
        <begin position="188"/>
        <end position="207"/>
    </location>
</feature>
<dbReference type="EMBL" id="FMZA01000019">
    <property type="protein sequence ID" value="SDC86415.1"/>
    <property type="molecule type" value="Genomic_DNA"/>
</dbReference>
<keyword evidence="6" id="KW-0406">Ion transport</keyword>
<keyword evidence="5 8" id="KW-1133">Transmembrane helix</keyword>
<feature type="transmembrane region" description="Helical" evidence="8">
    <location>
        <begin position="310"/>
        <end position="328"/>
    </location>
</feature>
<comment type="subcellular location">
    <subcellularLocation>
        <location evidence="1">Cell membrane</location>
        <topology evidence="1">Multi-pass membrane protein</topology>
    </subcellularLocation>
</comment>
<sequence>MNVKKLSPAQWLFTIYLAAAALSSVLLYLPFSHQPGVEIRYLDALFTAVSAISVTGLTVVNTADTFSPIGIFFLMLMFQFGGVGFMTLGTFLWIATGQRIGIQRRQMIMLDQNRLDLAGLVRLIRDILFLSLAIELLGALILGTYFYFSYSYGVEAFLYGLFSSISAFTNAGFDIFGNSLGNFADDYLVQMVHMFLMIAGAIGFPVLVETKEWYTSTNRHNFRFSLYTKITVSTYFLLLFLGTVALWLLESQHFYADKSGTEAFFYSLFNSATSRSTGLSTMDIQDYSLPSQLFLSLLMFIGASPSSVGGGVRTTTLAVVVLAIYGYARGNRHIRVFRRQLLDEDIRKASVVFATGVLLVALAIGAVAITQPHHSLMNIIFEVTSAFGTCGLSMGLTPDLSTAGKISIMVLMFMGRIGILVLLFLLRKQTPPETYHFPRERVIIG</sequence>
<proteinExistence type="predicted"/>